<dbReference type="STRING" id="1344416.A0A139AS91"/>
<dbReference type="Proteomes" id="UP000070544">
    <property type="component" value="Unassembled WGS sequence"/>
</dbReference>
<accession>A0A139AS91</accession>
<protein>
    <submittedName>
        <fullName evidence="3">Uncharacterized protein</fullName>
    </submittedName>
</protein>
<feature type="compositionally biased region" description="Low complexity" evidence="1">
    <location>
        <begin position="231"/>
        <end position="261"/>
    </location>
</feature>
<name>A0A139AS91_GONPJ</name>
<evidence type="ECO:0000256" key="1">
    <source>
        <dbReference type="SAM" id="MobiDB-lite"/>
    </source>
</evidence>
<keyword evidence="2" id="KW-1133">Transmembrane helix</keyword>
<evidence type="ECO:0000256" key="2">
    <source>
        <dbReference type="SAM" id="Phobius"/>
    </source>
</evidence>
<feature type="compositionally biased region" description="Gly residues" evidence="1">
    <location>
        <begin position="69"/>
        <end position="94"/>
    </location>
</feature>
<feature type="transmembrane region" description="Helical" evidence="2">
    <location>
        <begin position="435"/>
        <end position="457"/>
    </location>
</feature>
<keyword evidence="2" id="KW-0472">Membrane</keyword>
<keyword evidence="4" id="KW-1185">Reference proteome</keyword>
<gene>
    <name evidence="3" type="ORF">M427DRAFT_454557</name>
</gene>
<evidence type="ECO:0000313" key="3">
    <source>
        <dbReference type="EMBL" id="KXS19620.1"/>
    </source>
</evidence>
<feature type="compositionally biased region" description="Polar residues" evidence="1">
    <location>
        <begin position="311"/>
        <end position="322"/>
    </location>
</feature>
<feature type="compositionally biased region" description="Polar residues" evidence="1">
    <location>
        <begin position="276"/>
        <end position="286"/>
    </location>
</feature>
<evidence type="ECO:0000313" key="4">
    <source>
        <dbReference type="Proteomes" id="UP000070544"/>
    </source>
</evidence>
<organism evidence="3 4">
    <name type="scientific">Gonapodya prolifera (strain JEL478)</name>
    <name type="common">Monoblepharis prolifera</name>
    <dbReference type="NCBI Taxonomy" id="1344416"/>
    <lineage>
        <taxon>Eukaryota</taxon>
        <taxon>Fungi</taxon>
        <taxon>Fungi incertae sedis</taxon>
        <taxon>Chytridiomycota</taxon>
        <taxon>Chytridiomycota incertae sedis</taxon>
        <taxon>Monoblepharidomycetes</taxon>
        <taxon>Monoblepharidales</taxon>
        <taxon>Gonapodyaceae</taxon>
        <taxon>Gonapodya</taxon>
    </lineage>
</organism>
<feature type="compositionally biased region" description="Basic and acidic residues" evidence="1">
    <location>
        <begin position="1"/>
        <end position="11"/>
    </location>
</feature>
<proteinExistence type="predicted"/>
<reference evidence="3 4" key="1">
    <citation type="journal article" date="2015" name="Genome Biol. Evol.">
        <title>Phylogenomic analyses indicate that early fungi evolved digesting cell walls of algal ancestors of land plants.</title>
        <authorList>
            <person name="Chang Y."/>
            <person name="Wang S."/>
            <person name="Sekimoto S."/>
            <person name="Aerts A.L."/>
            <person name="Choi C."/>
            <person name="Clum A."/>
            <person name="LaButti K.M."/>
            <person name="Lindquist E.A."/>
            <person name="Yee Ngan C."/>
            <person name="Ohm R.A."/>
            <person name="Salamov A.A."/>
            <person name="Grigoriev I.V."/>
            <person name="Spatafora J.W."/>
            <person name="Berbee M.L."/>
        </authorList>
    </citation>
    <scope>NUCLEOTIDE SEQUENCE [LARGE SCALE GENOMIC DNA]</scope>
    <source>
        <strain evidence="3 4">JEL478</strain>
    </source>
</reference>
<feature type="region of interest" description="Disordered" evidence="1">
    <location>
        <begin position="1"/>
        <end position="329"/>
    </location>
</feature>
<dbReference type="OrthoDB" id="8062037at2759"/>
<feature type="compositionally biased region" description="Basic and acidic residues" evidence="1">
    <location>
        <begin position="98"/>
        <end position="107"/>
    </location>
</feature>
<feature type="compositionally biased region" description="Pro residues" evidence="1">
    <location>
        <begin position="140"/>
        <end position="154"/>
    </location>
</feature>
<feature type="compositionally biased region" description="Low complexity" evidence="1">
    <location>
        <begin position="155"/>
        <end position="165"/>
    </location>
</feature>
<dbReference type="AlphaFoldDB" id="A0A139AS91"/>
<dbReference type="EMBL" id="KQ965738">
    <property type="protein sequence ID" value="KXS19620.1"/>
    <property type="molecule type" value="Genomic_DNA"/>
</dbReference>
<feature type="compositionally biased region" description="Polar residues" evidence="1">
    <location>
        <begin position="166"/>
        <end position="184"/>
    </location>
</feature>
<sequence>MSGIDGEREDMGGQLTYGGRSADASGDGGLGLAVEGGAKTPRDSAMSTSWSEVERRDDAKGAGSMGEALLGGRGDGGEQIGGMGSATKGAGIGGAVSIRHERARDGAMGDPGIGGMDVSTSPARSPSASTSNLPSTSPLLSPPPLPPHASPPLPASVHSSAASLSQNTASSSALLVDSPTTSHPTGLHILTQPQNASALVLSTTRPPPQSQTTLPRSPPATTFTPVSMHFPTSSSSTSQLSQPSSATQPTATATSTTTDPAPVAPPPRRPFAFMNLRSSTSSPSQTAGASSDPPPASSSITGATPVPAVMSPTSPQNQTQEYTPRDDPVHDVGPGVAAWGAWRFWTSLQLLANLLLLSFTLAALVHDSPALNPPANPNDPPATWCDARLASYAIGECVLRAAQVGLLGVVVGYMPHRLRRYDWAAYRRVVLTRTAWALSSLVLVGQALMVPIGVGFVRNAQMHWTPTRPQQCMMSHRYCS</sequence>
<keyword evidence="2" id="KW-0812">Transmembrane</keyword>
<feature type="compositionally biased region" description="Low complexity" evidence="1">
    <location>
        <begin position="119"/>
        <end position="139"/>
    </location>
</feature>
<feature type="transmembrane region" description="Helical" evidence="2">
    <location>
        <begin position="389"/>
        <end position="414"/>
    </location>
</feature>